<keyword evidence="3" id="KW-1003">Cell membrane</keyword>
<comment type="subcellular location">
    <subcellularLocation>
        <location evidence="1">Cell membrane</location>
        <topology evidence="1">Multi-pass membrane protein</topology>
    </subcellularLocation>
</comment>
<evidence type="ECO:0000256" key="6">
    <source>
        <dbReference type="ARBA" id="ARBA00022989"/>
    </source>
</evidence>
<feature type="transmembrane region" description="Helical" evidence="9">
    <location>
        <begin position="156"/>
        <end position="180"/>
    </location>
</feature>
<organism evidence="10 11">
    <name type="scientific">Halanaerobium congolense</name>
    <dbReference type="NCBI Taxonomy" id="54121"/>
    <lineage>
        <taxon>Bacteria</taxon>
        <taxon>Bacillati</taxon>
        <taxon>Bacillota</taxon>
        <taxon>Clostridia</taxon>
        <taxon>Halanaerobiales</taxon>
        <taxon>Halanaerobiaceae</taxon>
        <taxon>Halanaerobium</taxon>
    </lineage>
</organism>
<keyword evidence="4 9" id="KW-0812">Transmembrane</keyword>
<dbReference type="GO" id="GO:0022857">
    <property type="term" value="F:transmembrane transporter activity"/>
    <property type="evidence" value="ECO:0007669"/>
    <property type="project" value="InterPro"/>
</dbReference>
<dbReference type="EMBL" id="FNEH01000004">
    <property type="protein sequence ID" value="SDI28415.1"/>
    <property type="molecule type" value="Genomic_DNA"/>
</dbReference>
<evidence type="ECO:0000256" key="1">
    <source>
        <dbReference type="ARBA" id="ARBA00004651"/>
    </source>
</evidence>
<gene>
    <name evidence="10" type="ORF">SAMN04515654_10416</name>
</gene>
<evidence type="ECO:0000256" key="9">
    <source>
        <dbReference type="SAM" id="Phobius"/>
    </source>
</evidence>
<dbReference type="InterPro" id="IPR052157">
    <property type="entry name" value="BCAA_transport_permease"/>
</dbReference>
<evidence type="ECO:0000256" key="4">
    <source>
        <dbReference type="ARBA" id="ARBA00022692"/>
    </source>
</evidence>
<feature type="transmembrane region" description="Helical" evidence="9">
    <location>
        <begin position="247"/>
        <end position="271"/>
    </location>
</feature>
<name>A0A1G8JAZ7_9FIRM</name>
<feature type="transmembrane region" description="Helical" evidence="9">
    <location>
        <begin position="201"/>
        <end position="227"/>
    </location>
</feature>
<dbReference type="PANTHER" id="PTHR11795">
    <property type="entry name" value="BRANCHED-CHAIN AMINO ACID TRANSPORT SYSTEM PERMEASE PROTEIN LIVH"/>
    <property type="match status" value="1"/>
</dbReference>
<dbReference type="AlphaFoldDB" id="A0A1G8JAZ7"/>
<evidence type="ECO:0000313" key="11">
    <source>
        <dbReference type="Proteomes" id="UP000198945"/>
    </source>
</evidence>
<accession>A0A1G8JAZ7</accession>
<keyword evidence="5" id="KW-0029">Amino-acid transport</keyword>
<feature type="transmembrane region" description="Helical" evidence="9">
    <location>
        <begin position="83"/>
        <end position="105"/>
    </location>
</feature>
<evidence type="ECO:0000313" key="10">
    <source>
        <dbReference type="EMBL" id="SDI28415.1"/>
    </source>
</evidence>
<evidence type="ECO:0000256" key="3">
    <source>
        <dbReference type="ARBA" id="ARBA00022475"/>
    </source>
</evidence>
<feature type="transmembrane region" description="Helical" evidence="9">
    <location>
        <begin position="283"/>
        <end position="302"/>
    </location>
</feature>
<dbReference type="CDD" id="cd06582">
    <property type="entry name" value="TM_PBP1_LivH_like"/>
    <property type="match status" value="1"/>
</dbReference>
<sequence>MSFSIKENKTILFALAFIIIVGFWQPNVLMDGIQRGSMYAVIALPLALVLGILGVLNLAHGEFLTVGLYISYMFYNRFNLDPLLSIIPVSIILLVFGGLIYLLTVKRVIKEGHLNQLLLTFGISMILLEGVKMIWTTRPRNVFTDYAYASASIGEFSFGTYGLIYLLIAVLVLVFLQLFLKKTRLGQATFAVGQNPKGARIVGINVNLVYLFVFSISIAILGIVGGAMLPRTAIFPAVGSPYSLKSFALAAMAGLGNLNGILFAGIILGIGEAIINAIPGYSGWADLVFFGVLIIVILTRAFREAR</sequence>
<keyword evidence="7 9" id="KW-0472">Membrane</keyword>
<dbReference type="RefSeq" id="WP_089716323.1">
    <property type="nucleotide sequence ID" value="NZ_FNEH01000004.1"/>
</dbReference>
<keyword evidence="6 9" id="KW-1133">Transmembrane helix</keyword>
<dbReference type="GO" id="GO:0006865">
    <property type="term" value="P:amino acid transport"/>
    <property type="evidence" value="ECO:0007669"/>
    <property type="project" value="UniProtKB-KW"/>
</dbReference>
<evidence type="ECO:0000256" key="7">
    <source>
        <dbReference type="ARBA" id="ARBA00023136"/>
    </source>
</evidence>
<feature type="transmembrane region" description="Helical" evidence="9">
    <location>
        <begin position="117"/>
        <end position="136"/>
    </location>
</feature>
<dbReference type="Proteomes" id="UP000198945">
    <property type="component" value="Unassembled WGS sequence"/>
</dbReference>
<evidence type="ECO:0000256" key="2">
    <source>
        <dbReference type="ARBA" id="ARBA00022448"/>
    </source>
</evidence>
<comment type="similarity">
    <text evidence="8">Belongs to the binding-protein-dependent transport system permease family. LivHM subfamily.</text>
</comment>
<dbReference type="InterPro" id="IPR001851">
    <property type="entry name" value="ABC_transp_permease"/>
</dbReference>
<evidence type="ECO:0000256" key="5">
    <source>
        <dbReference type="ARBA" id="ARBA00022970"/>
    </source>
</evidence>
<reference evidence="10 11" key="1">
    <citation type="submission" date="2016-10" db="EMBL/GenBank/DDBJ databases">
        <authorList>
            <person name="de Groot N.N."/>
        </authorList>
    </citation>
    <scope>NUCLEOTIDE SEQUENCE [LARGE SCALE GENOMIC DNA]</scope>
    <source>
        <strain evidence="10 11">WG7</strain>
    </source>
</reference>
<proteinExistence type="inferred from homology"/>
<dbReference type="Pfam" id="PF02653">
    <property type="entry name" value="BPD_transp_2"/>
    <property type="match status" value="1"/>
</dbReference>
<protein>
    <submittedName>
        <fullName evidence="10">Amino acid/amide ABC transporter membrane protein 1, HAAT family</fullName>
    </submittedName>
</protein>
<evidence type="ECO:0000256" key="8">
    <source>
        <dbReference type="ARBA" id="ARBA00037998"/>
    </source>
</evidence>
<feature type="transmembrane region" description="Helical" evidence="9">
    <location>
        <begin position="12"/>
        <end position="30"/>
    </location>
</feature>
<feature type="transmembrane region" description="Helical" evidence="9">
    <location>
        <begin position="37"/>
        <end position="59"/>
    </location>
</feature>
<keyword evidence="2" id="KW-0813">Transport</keyword>
<dbReference type="PANTHER" id="PTHR11795:SF445">
    <property type="entry name" value="AMINO ACID ABC TRANSPORTER PERMEASE PROTEIN"/>
    <property type="match status" value="1"/>
</dbReference>
<dbReference type="GO" id="GO:0005886">
    <property type="term" value="C:plasma membrane"/>
    <property type="evidence" value="ECO:0007669"/>
    <property type="project" value="UniProtKB-SubCell"/>
</dbReference>